<gene>
    <name evidence="1" type="ORF">PBY51_002924</name>
</gene>
<protein>
    <submittedName>
        <fullName evidence="1">Uncharacterized protein</fullName>
    </submittedName>
</protein>
<organism evidence="1 2">
    <name type="scientific">Eleginops maclovinus</name>
    <name type="common">Patagonian blennie</name>
    <name type="synonym">Eleginus maclovinus</name>
    <dbReference type="NCBI Taxonomy" id="56733"/>
    <lineage>
        <taxon>Eukaryota</taxon>
        <taxon>Metazoa</taxon>
        <taxon>Chordata</taxon>
        <taxon>Craniata</taxon>
        <taxon>Vertebrata</taxon>
        <taxon>Euteleostomi</taxon>
        <taxon>Actinopterygii</taxon>
        <taxon>Neopterygii</taxon>
        <taxon>Teleostei</taxon>
        <taxon>Neoteleostei</taxon>
        <taxon>Acanthomorphata</taxon>
        <taxon>Eupercaria</taxon>
        <taxon>Perciformes</taxon>
        <taxon>Notothenioidei</taxon>
        <taxon>Eleginopidae</taxon>
        <taxon>Eleginops</taxon>
    </lineage>
</organism>
<comment type="caution">
    <text evidence="1">The sequence shown here is derived from an EMBL/GenBank/DDBJ whole genome shotgun (WGS) entry which is preliminary data.</text>
</comment>
<evidence type="ECO:0000313" key="1">
    <source>
        <dbReference type="EMBL" id="KAK5858809.1"/>
    </source>
</evidence>
<dbReference type="AlphaFoldDB" id="A0AAN8AJU3"/>
<evidence type="ECO:0000313" key="2">
    <source>
        <dbReference type="Proteomes" id="UP001346869"/>
    </source>
</evidence>
<reference evidence="1 2" key="2">
    <citation type="journal article" date="2023" name="Mol. Biol. Evol.">
        <title>Genomics of Secondarily Temperate Adaptation in the Only Non-Antarctic Icefish.</title>
        <authorList>
            <person name="Rivera-Colon A.G."/>
            <person name="Rayamajhi N."/>
            <person name="Minhas B.F."/>
            <person name="Madrigal G."/>
            <person name="Bilyk K.T."/>
            <person name="Yoon V."/>
            <person name="Hune M."/>
            <person name="Gregory S."/>
            <person name="Cheng C.H.C."/>
            <person name="Catchen J.M."/>
        </authorList>
    </citation>
    <scope>NUCLEOTIDE SEQUENCE [LARGE SCALE GENOMIC DNA]</scope>
    <source>
        <strain evidence="1">JMC-PN-2008</strain>
    </source>
</reference>
<proteinExistence type="predicted"/>
<name>A0AAN8AJU3_ELEMC</name>
<keyword evidence="2" id="KW-1185">Reference proteome</keyword>
<dbReference type="EMBL" id="JAUZQC010000015">
    <property type="protein sequence ID" value="KAK5858809.1"/>
    <property type="molecule type" value="Genomic_DNA"/>
</dbReference>
<dbReference type="Proteomes" id="UP001346869">
    <property type="component" value="Unassembled WGS sequence"/>
</dbReference>
<accession>A0AAN8AJU3</accession>
<reference evidence="1 2" key="1">
    <citation type="journal article" date="2023" name="Genes (Basel)">
        <title>Chromosome-Level Genome Assembly and Circadian Gene Repertoire of the Patagonia Blennie Eleginops maclovinus-The Closest Ancestral Proxy of Antarctic Cryonotothenioids.</title>
        <authorList>
            <person name="Cheng C.C."/>
            <person name="Rivera-Colon A.G."/>
            <person name="Minhas B.F."/>
            <person name="Wilson L."/>
            <person name="Rayamajhi N."/>
            <person name="Vargas-Chacoff L."/>
            <person name="Catchen J.M."/>
        </authorList>
    </citation>
    <scope>NUCLEOTIDE SEQUENCE [LARGE SCALE GENOMIC DNA]</scope>
    <source>
        <strain evidence="1">JMC-PN-2008</strain>
    </source>
</reference>
<sequence>MDACHHTAKLFRVWGTREPAGRIGWTHCVIGPPLPAWLLFRPVHSGFLGLKPHEKAEEAPRLSMMRAGQGPQVNWSAPCRS</sequence>